<organism evidence="1 2">
    <name type="scientific">Albula glossodonta</name>
    <name type="common">roundjaw bonefish</name>
    <dbReference type="NCBI Taxonomy" id="121402"/>
    <lineage>
        <taxon>Eukaryota</taxon>
        <taxon>Metazoa</taxon>
        <taxon>Chordata</taxon>
        <taxon>Craniata</taxon>
        <taxon>Vertebrata</taxon>
        <taxon>Euteleostomi</taxon>
        <taxon>Actinopterygii</taxon>
        <taxon>Neopterygii</taxon>
        <taxon>Teleostei</taxon>
        <taxon>Albuliformes</taxon>
        <taxon>Albulidae</taxon>
        <taxon>Albula</taxon>
    </lineage>
</organism>
<accession>A0A8T2P6R2</accession>
<gene>
    <name evidence="1" type="ORF">JZ751_003976</name>
</gene>
<protein>
    <submittedName>
        <fullName evidence="1">Uncharacterized protein</fullName>
    </submittedName>
</protein>
<dbReference type="EMBL" id="JAFBMS010000012">
    <property type="protein sequence ID" value="KAG9347959.1"/>
    <property type="molecule type" value="Genomic_DNA"/>
</dbReference>
<keyword evidence="2" id="KW-1185">Reference proteome</keyword>
<name>A0A8T2P6R2_9TELE</name>
<evidence type="ECO:0000313" key="2">
    <source>
        <dbReference type="Proteomes" id="UP000824540"/>
    </source>
</evidence>
<comment type="caution">
    <text evidence="1">The sequence shown here is derived from an EMBL/GenBank/DDBJ whole genome shotgun (WGS) entry which is preliminary data.</text>
</comment>
<proteinExistence type="predicted"/>
<sequence>MLAAACPSSNDKLPLCHLGYYGYNCPLTVARPALTCPTWPVVWESALPGLWKRKTDFVALLRYEGEPGGVEKFECKNTIHYWLMTRVQVVQITGKQGIGRDNERRGTCNPQTNCLLPWLGSCVVNCMQAGYRGSLGLVASLKV</sequence>
<dbReference type="Proteomes" id="UP000824540">
    <property type="component" value="Unassembled WGS sequence"/>
</dbReference>
<evidence type="ECO:0000313" key="1">
    <source>
        <dbReference type="EMBL" id="KAG9347959.1"/>
    </source>
</evidence>
<reference evidence="1" key="1">
    <citation type="thesis" date="2021" institute="BYU ScholarsArchive" country="Provo, UT, USA">
        <title>Applications of and Algorithms for Genome Assembly and Genomic Analyses with an Emphasis on Marine Teleosts.</title>
        <authorList>
            <person name="Pickett B.D."/>
        </authorList>
    </citation>
    <scope>NUCLEOTIDE SEQUENCE</scope>
    <source>
        <strain evidence="1">HI-2016</strain>
    </source>
</reference>
<dbReference type="AlphaFoldDB" id="A0A8T2P6R2"/>